<keyword evidence="2" id="KW-1185">Reference proteome</keyword>
<organism evidence="1 2">
    <name type="scientific">Stentor coeruleus</name>
    <dbReference type="NCBI Taxonomy" id="5963"/>
    <lineage>
        <taxon>Eukaryota</taxon>
        <taxon>Sar</taxon>
        <taxon>Alveolata</taxon>
        <taxon>Ciliophora</taxon>
        <taxon>Postciliodesmatophora</taxon>
        <taxon>Heterotrichea</taxon>
        <taxon>Heterotrichida</taxon>
        <taxon>Stentoridae</taxon>
        <taxon>Stentor</taxon>
    </lineage>
</organism>
<reference evidence="1 2" key="1">
    <citation type="submission" date="2016-11" db="EMBL/GenBank/DDBJ databases">
        <title>The macronuclear genome of Stentor coeruleus: a giant cell with tiny introns.</title>
        <authorList>
            <person name="Slabodnick M."/>
            <person name="Ruby J.G."/>
            <person name="Reiff S.B."/>
            <person name="Swart E.C."/>
            <person name="Gosai S."/>
            <person name="Prabakaran S."/>
            <person name="Witkowska E."/>
            <person name="Larue G.E."/>
            <person name="Fisher S."/>
            <person name="Freeman R.M."/>
            <person name="Gunawardena J."/>
            <person name="Chu W."/>
            <person name="Stover N.A."/>
            <person name="Gregory B.D."/>
            <person name="Nowacki M."/>
            <person name="Derisi J."/>
            <person name="Roy S.W."/>
            <person name="Marshall W.F."/>
            <person name="Sood P."/>
        </authorList>
    </citation>
    <scope>NUCLEOTIDE SEQUENCE [LARGE SCALE GENOMIC DNA]</scope>
    <source>
        <strain evidence="1">WM001</strain>
    </source>
</reference>
<protein>
    <submittedName>
        <fullName evidence="1">Uncharacterized protein</fullName>
    </submittedName>
</protein>
<dbReference type="EMBL" id="MPUH01000075">
    <property type="protein sequence ID" value="OMJ91768.1"/>
    <property type="molecule type" value="Genomic_DNA"/>
</dbReference>
<dbReference type="Proteomes" id="UP000187209">
    <property type="component" value="Unassembled WGS sequence"/>
</dbReference>
<evidence type="ECO:0000313" key="2">
    <source>
        <dbReference type="Proteomes" id="UP000187209"/>
    </source>
</evidence>
<proteinExistence type="predicted"/>
<evidence type="ECO:0000313" key="1">
    <source>
        <dbReference type="EMBL" id="OMJ91768.1"/>
    </source>
</evidence>
<gene>
    <name evidence="1" type="ORF">SteCoe_5671</name>
</gene>
<accession>A0A1R2CS15</accession>
<sequence>MKQYTHNAISAESPTFFIGNYSIVRKEKPMNLGKKLITQPVFRQEITPRKYCISLPPMNIDQDFDSIKFSHAQDVTSGIKDTIRHKSNFYKNFFEKIKNGFIKPRQEITFLNPIKKIVRESPSPMRNLKIQKSINKILESASDFKLPEDIDPGNRLLQAYDSETPTCKSPTSTRINFSKNSQLDISTVSSKINCILTSTEIKEFEKRLPKPIKHRGNIWYQEYIGK</sequence>
<comment type="caution">
    <text evidence="1">The sequence shown here is derived from an EMBL/GenBank/DDBJ whole genome shotgun (WGS) entry which is preliminary data.</text>
</comment>
<dbReference type="AlphaFoldDB" id="A0A1R2CS15"/>
<name>A0A1R2CS15_9CILI</name>